<comment type="caution">
    <text evidence="1">The sequence shown here is derived from an EMBL/GenBank/DDBJ whole genome shotgun (WGS) entry which is preliminary data.</text>
</comment>
<protein>
    <submittedName>
        <fullName evidence="1">Uncharacterized protein</fullName>
    </submittedName>
</protein>
<dbReference type="EMBL" id="VSSQ01012051">
    <property type="protein sequence ID" value="MPM48326.1"/>
    <property type="molecule type" value="Genomic_DNA"/>
</dbReference>
<gene>
    <name evidence="1" type="ORF">SDC9_95050</name>
</gene>
<name>A0A645A5U6_9ZZZZ</name>
<accession>A0A645A5U6</accession>
<evidence type="ECO:0000313" key="1">
    <source>
        <dbReference type="EMBL" id="MPM48326.1"/>
    </source>
</evidence>
<sequence>MRNPTAEPENFASAGEVKASRIRVYTVIFTVIILSLT</sequence>
<reference evidence="1" key="1">
    <citation type="submission" date="2019-08" db="EMBL/GenBank/DDBJ databases">
        <authorList>
            <person name="Kucharzyk K."/>
            <person name="Murdoch R.W."/>
            <person name="Higgins S."/>
            <person name="Loffler F."/>
        </authorList>
    </citation>
    <scope>NUCLEOTIDE SEQUENCE</scope>
</reference>
<organism evidence="1">
    <name type="scientific">bioreactor metagenome</name>
    <dbReference type="NCBI Taxonomy" id="1076179"/>
    <lineage>
        <taxon>unclassified sequences</taxon>
        <taxon>metagenomes</taxon>
        <taxon>ecological metagenomes</taxon>
    </lineage>
</organism>
<proteinExistence type="predicted"/>
<dbReference type="AlphaFoldDB" id="A0A645A5U6"/>